<evidence type="ECO:0000256" key="1">
    <source>
        <dbReference type="SAM" id="Phobius"/>
    </source>
</evidence>
<feature type="transmembrane region" description="Helical" evidence="1">
    <location>
        <begin position="24"/>
        <end position="44"/>
    </location>
</feature>
<sequence length="367" mass="41581">MKTLSICKGNQPDVFHTQKIKDNLFSYVFSLLLGGIITILLFFFSSNPVSPKDVKHELLEISLDEMKRRYGDVITENNIDKISSTELEAGADKSIILSGSTKINENIYRWVSIFERMPPSVFDKLVGRTGFFNLASLTSYEAPYFNSLLVDKIEVIDFDGDGISEVHIRLQSIWADSTSVGPLILSKKDDSKWNLNTLPLISNAINSPLKIPKMGGRRPYNYFGMVGEEDPKPKPLIELKQLGISEESWTLNHNGEEQNFSTLRNGGDYIFRNHTVKGYAQIQTLSFFIDGGAVLGPHYAVVNMFKLGEDGIETDELWNWEYPMYSTRPLRLSEIDMDSILKAGIMSHTVGDVFYGYTEFEKIRVQK</sequence>
<dbReference type="RefSeq" id="WP_208146140.1">
    <property type="nucleotide sequence ID" value="NZ_JAGETV010000001.1"/>
</dbReference>
<gene>
    <name evidence="2" type="ORF">J3998_00370</name>
</gene>
<name>A0ABS3Q124_9GAMM</name>
<comment type="caution">
    <text evidence="2">The sequence shown here is derived from an EMBL/GenBank/DDBJ whole genome shotgun (WGS) entry which is preliminary data.</text>
</comment>
<protein>
    <submittedName>
        <fullName evidence="2">Uncharacterized protein</fullName>
    </submittedName>
</protein>
<keyword evidence="3" id="KW-1185">Reference proteome</keyword>
<keyword evidence="1" id="KW-1133">Transmembrane helix</keyword>
<keyword evidence="1" id="KW-0472">Membrane</keyword>
<dbReference type="EMBL" id="JAGETV010000001">
    <property type="protein sequence ID" value="MBO1926016.1"/>
    <property type="molecule type" value="Genomic_DNA"/>
</dbReference>
<keyword evidence="1" id="KW-0812">Transmembrane</keyword>
<evidence type="ECO:0000313" key="2">
    <source>
        <dbReference type="EMBL" id="MBO1926016.1"/>
    </source>
</evidence>
<evidence type="ECO:0000313" key="3">
    <source>
        <dbReference type="Proteomes" id="UP000664835"/>
    </source>
</evidence>
<organism evidence="2 3">
    <name type="scientific">Thiomicrorhabdus marina</name>
    <dbReference type="NCBI Taxonomy" id="2818442"/>
    <lineage>
        <taxon>Bacteria</taxon>
        <taxon>Pseudomonadati</taxon>
        <taxon>Pseudomonadota</taxon>
        <taxon>Gammaproteobacteria</taxon>
        <taxon>Thiotrichales</taxon>
        <taxon>Piscirickettsiaceae</taxon>
        <taxon>Thiomicrorhabdus</taxon>
    </lineage>
</organism>
<proteinExistence type="predicted"/>
<accession>A0ABS3Q124</accession>
<dbReference type="Proteomes" id="UP000664835">
    <property type="component" value="Unassembled WGS sequence"/>
</dbReference>
<reference evidence="2 3" key="1">
    <citation type="submission" date="2021-03" db="EMBL/GenBank/DDBJ databases">
        <title>Thiomicrorhabdus sp.nov.,novel sulfur-oxidizing bacteria isolated from coastal sediment.</title>
        <authorList>
            <person name="Liu X."/>
        </authorList>
    </citation>
    <scope>NUCLEOTIDE SEQUENCE [LARGE SCALE GENOMIC DNA]</scope>
    <source>
        <strain evidence="2 3">6S2-11</strain>
    </source>
</reference>